<dbReference type="EMBL" id="CP104758">
    <property type="protein sequence ID" value="WBG90022.1"/>
    <property type="molecule type" value="Genomic_DNA"/>
</dbReference>
<keyword evidence="2" id="KW-1185">Reference proteome</keyword>
<accession>A0AAJ5U941</accession>
<dbReference type="AlphaFoldDB" id="A0AAJ5U941"/>
<sequence length="200" mass="22551">MTTKIIVINRALVKLGEERLMSEMDNNKASRTIEAIYDGLLESLLRDYRWAFAIKRTKLAALSEAPAYGYSTQYQLPADFLRIDEVLNSALIEAWSYSGERLSSAPWQIEGRKILTDIESPLHLRYGAKVTDPSQWDSSFAEAFACLLAYEMCESITQSSTKKQAAAQDFDTAIKAARAASAIERPRIKQQETSWLTSRL</sequence>
<name>A0AAJ5U941_9GAMM</name>
<organism evidence="1 2">
    <name type="scientific">Pantoea piersonii</name>
    <dbReference type="NCBI Taxonomy" id="2364647"/>
    <lineage>
        <taxon>Bacteria</taxon>
        <taxon>Pseudomonadati</taxon>
        <taxon>Pseudomonadota</taxon>
        <taxon>Gammaproteobacteria</taxon>
        <taxon>Enterobacterales</taxon>
        <taxon>Erwiniaceae</taxon>
        <taxon>Pantoea</taxon>
    </lineage>
</organism>
<protein>
    <recommendedName>
        <fullName evidence="3">Phage protein</fullName>
    </recommendedName>
</protein>
<evidence type="ECO:0008006" key="3">
    <source>
        <dbReference type="Google" id="ProtNLM"/>
    </source>
</evidence>
<evidence type="ECO:0000313" key="1">
    <source>
        <dbReference type="EMBL" id="WBG90022.1"/>
    </source>
</evidence>
<evidence type="ECO:0000313" key="2">
    <source>
        <dbReference type="Proteomes" id="UP001211544"/>
    </source>
</evidence>
<dbReference type="KEGG" id="kpie:N5580_13085"/>
<dbReference type="RefSeq" id="WP_269949331.1">
    <property type="nucleotide sequence ID" value="NZ_CP104758.1"/>
</dbReference>
<gene>
    <name evidence="1" type="ORF">N5580_13085</name>
</gene>
<proteinExistence type="predicted"/>
<dbReference type="Proteomes" id="UP001211544">
    <property type="component" value="Chromosome"/>
</dbReference>
<reference evidence="1 2" key="1">
    <citation type="journal article" date="2022" name="J Glob Antimicrob Resist">
        <title>First complete genome of a multidrug resistant strain of the novel human pathogen Kalamiella piersonii (GABEKP28) identified in human saliva.</title>
        <authorList>
            <person name="McDonagh F."/>
            <person name="Singh N.K."/>
            <person name="Venkateswaran K."/>
            <person name="Lonappan A.M."/>
            <person name="Hallahan B."/>
            <person name="Tuohy A."/>
            <person name="Burke L."/>
            <person name="Kovarova A."/>
            <person name="Miliotis G."/>
        </authorList>
    </citation>
    <scope>NUCLEOTIDE SEQUENCE [LARGE SCALE GENOMIC DNA]</scope>
    <source>
        <strain evidence="1 2">GABEKP28</strain>
    </source>
</reference>